<organism evidence="6 7">
    <name type="scientific">Meganyctiphanes norvegica</name>
    <name type="common">Northern krill</name>
    <name type="synonym">Thysanopoda norvegica</name>
    <dbReference type="NCBI Taxonomy" id="48144"/>
    <lineage>
        <taxon>Eukaryota</taxon>
        <taxon>Metazoa</taxon>
        <taxon>Ecdysozoa</taxon>
        <taxon>Arthropoda</taxon>
        <taxon>Crustacea</taxon>
        <taxon>Multicrustacea</taxon>
        <taxon>Malacostraca</taxon>
        <taxon>Eumalacostraca</taxon>
        <taxon>Eucarida</taxon>
        <taxon>Euphausiacea</taxon>
        <taxon>Euphausiidae</taxon>
        <taxon>Meganyctiphanes</taxon>
    </lineage>
</organism>
<keyword evidence="4" id="KW-0862">Zinc</keyword>
<sequence>REREILDKFPNHWSSEPHVYSLCDLIEVKEGTFVCKIKELTQHCISHVAKCQVCLGKGFICEICTEGDPIFPFQLESTALCQECRACYHAACFSPTHCPRCIRREIRRESQQMAIEL</sequence>
<accession>A0AAV2SIZ9</accession>
<keyword evidence="3" id="KW-0863">Zinc-finger</keyword>
<evidence type="ECO:0000256" key="3">
    <source>
        <dbReference type="ARBA" id="ARBA00022771"/>
    </source>
</evidence>
<evidence type="ECO:0000256" key="2">
    <source>
        <dbReference type="ARBA" id="ARBA00022737"/>
    </source>
</evidence>
<evidence type="ECO:0000313" key="7">
    <source>
        <dbReference type="Proteomes" id="UP001497623"/>
    </source>
</evidence>
<feature type="non-terminal residue" evidence="6">
    <location>
        <position position="1"/>
    </location>
</feature>
<dbReference type="PANTHER" id="PTHR12326">
    <property type="entry name" value="PLECKSTRIN HOMOLOGY DOMAIN CONTAINING PROTEIN"/>
    <property type="match status" value="1"/>
</dbReference>
<dbReference type="AlphaFoldDB" id="A0AAV2SIZ9"/>
<dbReference type="InterPro" id="IPR025258">
    <property type="entry name" value="RH_dom"/>
</dbReference>
<proteinExistence type="predicted"/>
<dbReference type="Proteomes" id="UP001497623">
    <property type="component" value="Unassembled WGS sequence"/>
</dbReference>
<evidence type="ECO:0000259" key="5">
    <source>
        <dbReference type="SMART" id="SM01175"/>
    </source>
</evidence>
<evidence type="ECO:0000313" key="6">
    <source>
        <dbReference type="EMBL" id="CAL4208915.1"/>
    </source>
</evidence>
<dbReference type="EMBL" id="CAXKWB010084131">
    <property type="protein sequence ID" value="CAL4208915.1"/>
    <property type="molecule type" value="Genomic_DNA"/>
</dbReference>
<feature type="domain" description="Rubicon Homology" evidence="5">
    <location>
        <begin position="1"/>
        <end position="108"/>
    </location>
</feature>
<keyword evidence="7" id="KW-1185">Reference proteome</keyword>
<feature type="non-terminal residue" evidence="6">
    <location>
        <position position="117"/>
    </location>
</feature>
<protein>
    <recommendedName>
        <fullName evidence="5">Rubicon Homology domain-containing protein</fullName>
    </recommendedName>
</protein>
<gene>
    <name evidence="6" type="ORF">MNOR_LOCUS38180</name>
</gene>
<evidence type="ECO:0000256" key="4">
    <source>
        <dbReference type="ARBA" id="ARBA00022833"/>
    </source>
</evidence>
<dbReference type="SMART" id="SM01175">
    <property type="entry name" value="DUF4206"/>
    <property type="match status" value="1"/>
</dbReference>
<name>A0AAV2SIZ9_MEGNR</name>
<evidence type="ECO:0000256" key="1">
    <source>
        <dbReference type="ARBA" id="ARBA00022723"/>
    </source>
</evidence>
<comment type="caution">
    <text evidence="6">The sequence shown here is derived from an EMBL/GenBank/DDBJ whole genome shotgun (WGS) entry which is preliminary data.</text>
</comment>
<dbReference type="GO" id="GO:0008270">
    <property type="term" value="F:zinc ion binding"/>
    <property type="evidence" value="ECO:0007669"/>
    <property type="project" value="UniProtKB-KW"/>
</dbReference>
<keyword evidence="2" id="KW-0677">Repeat</keyword>
<keyword evidence="1" id="KW-0479">Metal-binding</keyword>
<reference evidence="6 7" key="1">
    <citation type="submission" date="2024-05" db="EMBL/GenBank/DDBJ databases">
        <authorList>
            <person name="Wallberg A."/>
        </authorList>
    </citation>
    <scope>NUCLEOTIDE SEQUENCE [LARGE SCALE GENOMIC DNA]</scope>
</reference>
<dbReference type="InterPro" id="IPR051366">
    <property type="entry name" value="DEF8"/>
</dbReference>
<dbReference type="PANTHER" id="PTHR12326:SF12">
    <property type="entry name" value="PLECKSTRIN HOMOLOGY AND RUN DOMAIN CONTAINING M1"/>
    <property type="match status" value="1"/>
</dbReference>
<dbReference type="Pfam" id="PF13901">
    <property type="entry name" value="RH_dom"/>
    <property type="match status" value="1"/>
</dbReference>